<dbReference type="SUPFAM" id="SSF55753">
    <property type="entry name" value="Actin depolymerizing proteins"/>
    <property type="match status" value="1"/>
</dbReference>
<dbReference type="GO" id="GO:0071933">
    <property type="term" value="F:Arp2/3 complex binding"/>
    <property type="evidence" value="ECO:0007669"/>
    <property type="project" value="InterPro"/>
</dbReference>
<comment type="caution">
    <text evidence="8">The sequence shown here is derived from an EMBL/GenBank/DDBJ whole genome shotgun (WGS) entry which is preliminary data.</text>
</comment>
<gene>
    <name evidence="8" type="ORF">AMK59_7237</name>
</gene>
<evidence type="ECO:0000313" key="8">
    <source>
        <dbReference type="EMBL" id="KRT78138.1"/>
    </source>
</evidence>
<comment type="subcellular location">
    <subcellularLocation>
        <location evidence="2">Cytoplasm</location>
    </subcellularLocation>
    <subcellularLocation>
        <location evidence="1">Nucleus</location>
    </subcellularLocation>
</comment>
<accession>A0A0T6ASW8</accession>
<keyword evidence="5" id="KW-0539">Nucleus</keyword>
<evidence type="ECO:0000256" key="6">
    <source>
        <dbReference type="PIRNR" id="PIRNR001788"/>
    </source>
</evidence>
<dbReference type="GO" id="GO:0034316">
    <property type="term" value="P:negative regulation of Arp2/3 complex-mediated actin nucleation"/>
    <property type="evidence" value="ECO:0007669"/>
    <property type="project" value="TreeGrafter"/>
</dbReference>
<dbReference type="PANTHER" id="PTHR11249:SF2">
    <property type="entry name" value="GLIA MATURATION FACTOR"/>
    <property type="match status" value="1"/>
</dbReference>
<dbReference type="Pfam" id="PF00241">
    <property type="entry name" value="Cofilin_ADF"/>
    <property type="match status" value="1"/>
</dbReference>
<keyword evidence="4" id="KW-0963">Cytoplasm</keyword>
<dbReference type="GO" id="GO:0030864">
    <property type="term" value="C:cortical actin cytoskeleton"/>
    <property type="evidence" value="ECO:0007669"/>
    <property type="project" value="TreeGrafter"/>
</dbReference>
<dbReference type="InterPro" id="IPR002108">
    <property type="entry name" value="ADF-H"/>
</dbReference>
<evidence type="ECO:0000256" key="2">
    <source>
        <dbReference type="ARBA" id="ARBA00004496"/>
    </source>
</evidence>
<dbReference type="PROSITE" id="PS51263">
    <property type="entry name" value="ADF_H"/>
    <property type="match status" value="1"/>
</dbReference>
<organism evidence="8 9">
    <name type="scientific">Oryctes borbonicus</name>
    <dbReference type="NCBI Taxonomy" id="1629725"/>
    <lineage>
        <taxon>Eukaryota</taxon>
        <taxon>Metazoa</taxon>
        <taxon>Ecdysozoa</taxon>
        <taxon>Arthropoda</taxon>
        <taxon>Hexapoda</taxon>
        <taxon>Insecta</taxon>
        <taxon>Pterygota</taxon>
        <taxon>Neoptera</taxon>
        <taxon>Endopterygota</taxon>
        <taxon>Coleoptera</taxon>
        <taxon>Polyphaga</taxon>
        <taxon>Scarabaeiformia</taxon>
        <taxon>Scarabaeidae</taxon>
        <taxon>Dynastinae</taxon>
        <taxon>Oryctes</taxon>
    </lineage>
</organism>
<dbReference type="GO" id="GO:0071846">
    <property type="term" value="P:actin filament debranching"/>
    <property type="evidence" value="ECO:0007669"/>
    <property type="project" value="InterPro"/>
</dbReference>
<evidence type="ECO:0000259" key="7">
    <source>
        <dbReference type="PROSITE" id="PS51263"/>
    </source>
</evidence>
<dbReference type="FunFam" id="3.40.20.10:FF:000026">
    <property type="entry name" value="Glia maturation factor"/>
    <property type="match status" value="1"/>
</dbReference>
<evidence type="ECO:0000256" key="1">
    <source>
        <dbReference type="ARBA" id="ARBA00004123"/>
    </source>
</evidence>
<dbReference type="EMBL" id="LJIG01022904">
    <property type="protein sequence ID" value="KRT78138.1"/>
    <property type="molecule type" value="Genomic_DNA"/>
</dbReference>
<evidence type="ECO:0000256" key="3">
    <source>
        <dbReference type="ARBA" id="ARBA00010055"/>
    </source>
</evidence>
<dbReference type="OrthoDB" id="3919494at2759"/>
<dbReference type="GO" id="GO:0005634">
    <property type="term" value="C:nucleus"/>
    <property type="evidence" value="ECO:0007669"/>
    <property type="project" value="UniProtKB-SubCell"/>
</dbReference>
<dbReference type="InterPro" id="IPR029006">
    <property type="entry name" value="ADF-H/Gelsolin-like_dom_sf"/>
</dbReference>
<comment type="similarity">
    <text evidence="3 6">Belongs to the actin-binding proteins ADF family. GMF subfamily.</text>
</comment>
<evidence type="ECO:0000256" key="4">
    <source>
        <dbReference type="ARBA" id="ARBA00022490"/>
    </source>
</evidence>
<dbReference type="InterPro" id="IPR011171">
    <property type="entry name" value="GMF"/>
</dbReference>
<dbReference type="Proteomes" id="UP000051574">
    <property type="component" value="Unassembled WGS sequence"/>
</dbReference>
<dbReference type="Gene3D" id="3.40.20.10">
    <property type="entry name" value="Severin"/>
    <property type="match status" value="1"/>
</dbReference>
<reference evidence="8 9" key="1">
    <citation type="submission" date="2015-09" db="EMBL/GenBank/DDBJ databases">
        <title>Draft genome of the scarab beetle Oryctes borbonicus.</title>
        <authorList>
            <person name="Meyer J.M."/>
            <person name="Markov G.V."/>
            <person name="Baskaran P."/>
            <person name="Herrmann M."/>
            <person name="Sommer R.J."/>
            <person name="Roedelsperger C."/>
        </authorList>
    </citation>
    <scope>NUCLEOTIDE SEQUENCE [LARGE SCALE GENOMIC DNA]</scope>
    <source>
        <strain evidence="8">OB123</strain>
        <tissue evidence="8">Whole animal</tissue>
    </source>
</reference>
<evidence type="ECO:0000313" key="9">
    <source>
        <dbReference type="Proteomes" id="UP000051574"/>
    </source>
</evidence>
<proteinExistence type="inferred from homology"/>
<sequence length="139" mass="16177">MSNVNICDITDEVKTALKEFRFSKAQSTSALILKVDRENQKVVVDEKLEDTTIDEVRESLPGHQPRFIIMSYKREHGDGRISYPLCFVFYTPRDSHSELQIMYAGTKITLQRSADLNRAYEIRELDEFTDDWLLEKLGN</sequence>
<keyword evidence="9" id="KW-1185">Reference proteome</keyword>
<feature type="domain" description="ADF-H" evidence="7">
    <location>
        <begin position="3"/>
        <end position="138"/>
    </location>
</feature>
<dbReference type="CDD" id="cd11283">
    <property type="entry name" value="ADF_GMF-beta_like"/>
    <property type="match status" value="1"/>
</dbReference>
<name>A0A0T6ASW8_9SCAR</name>
<dbReference type="AlphaFoldDB" id="A0A0T6ASW8"/>
<dbReference type="SMART" id="SM00102">
    <property type="entry name" value="ADF"/>
    <property type="match status" value="1"/>
</dbReference>
<dbReference type="GO" id="GO:0003779">
    <property type="term" value="F:actin binding"/>
    <property type="evidence" value="ECO:0007669"/>
    <property type="project" value="InterPro"/>
</dbReference>
<evidence type="ECO:0000256" key="5">
    <source>
        <dbReference type="ARBA" id="ARBA00023242"/>
    </source>
</evidence>
<protein>
    <recommendedName>
        <fullName evidence="7">ADF-H domain-containing protein</fullName>
    </recommendedName>
</protein>
<dbReference type="PANTHER" id="PTHR11249">
    <property type="entry name" value="GLIAL FACTOR NATURATION FACTOR"/>
    <property type="match status" value="1"/>
</dbReference>
<dbReference type="PIRSF" id="PIRSF001788">
    <property type="entry name" value="GMF-beta"/>
    <property type="match status" value="1"/>
</dbReference>